<keyword evidence="2" id="KW-1185">Reference proteome</keyword>
<name>A0ABD2Z421_9GENT</name>
<dbReference type="AlphaFoldDB" id="A0ABD2Z421"/>
<evidence type="ECO:0000313" key="2">
    <source>
        <dbReference type="Proteomes" id="UP001630127"/>
    </source>
</evidence>
<dbReference type="Proteomes" id="UP001630127">
    <property type="component" value="Unassembled WGS sequence"/>
</dbReference>
<evidence type="ECO:0000313" key="1">
    <source>
        <dbReference type="EMBL" id="KAL3512508.1"/>
    </source>
</evidence>
<organism evidence="1 2">
    <name type="scientific">Cinchona calisaya</name>
    <dbReference type="NCBI Taxonomy" id="153742"/>
    <lineage>
        <taxon>Eukaryota</taxon>
        <taxon>Viridiplantae</taxon>
        <taxon>Streptophyta</taxon>
        <taxon>Embryophyta</taxon>
        <taxon>Tracheophyta</taxon>
        <taxon>Spermatophyta</taxon>
        <taxon>Magnoliopsida</taxon>
        <taxon>eudicotyledons</taxon>
        <taxon>Gunneridae</taxon>
        <taxon>Pentapetalae</taxon>
        <taxon>asterids</taxon>
        <taxon>lamiids</taxon>
        <taxon>Gentianales</taxon>
        <taxon>Rubiaceae</taxon>
        <taxon>Cinchonoideae</taxon>
        <taxon>Cinchoneae</taxon>
        <taxon>Cinchona</taxon>
    </lineage>
</organism>
<comment type="caution">
    <text evidence="1">The sequence shown here is derived from an EMBL/GenBank/DDBJ whole genome shotgun (WGS) entry which is preliminary data.</text>
</comment>
<accession>A0ABD2Z421</accession>
<dbReference type="EMBL" id="JBJUIK010000011">
    <property type="protein sequence ID" value="KAL3512508.1"/>
    <property type="molecule type" value="Genomic_DNA"/>
</dbReference>
<protein>
    <submittedName>
        <fullName evidence="1">Uncharacterized protein</fullName>
    </submittedName>
</protein>
<proteinExistence type="predicted"/>
<reference evidence="1 2" key="1">
    <citation type="submission" date="2024-11" db="EMBL/GenBank/DDBJ databases">
        <title>A near-complete genome assembly of Cinchona calisaya.</title>
        <authorList>
            <person name="Lian D.C."/>
            <person name="Zhao X.W."/>
            <person name="Wei L."/>
        </authorList>
    </citation>
    <scope>NUCLEOTIDE SEQUENCE [LARGE SCALE GENOMIC DNA]</scope>
    <source>
        <tissue evidence="1">Nenye</tissue>
    </source>
</reference>
<sequence>MVINTLIEEVAQEFQYITLSPHYYSKIEPVNLPSSSVESAGVAAEVELFCRQPSVVPDLPRCIPNERQNHKNYICNAIHWTQWTRGKCHTENWKAFRRRV</sequence>
<gene>
    <name evidence="1" type="ORF">ACH5RR_025225</name>
</gene>